<keyword evidence="1" id="KW-0812">Transmembrane</keyword>
<proteinExistence type="predicted"/>
<feature type="transmembrane region" description="Helical" evidence="1">
    <location>
        <begin position="70"/>
        <end position="91"/>
    </location>
</feature>
<organism evidence="2 3">
    <name type="scientific">Acrobeloides nanus</name>
    <dbReference type="NCBI Taxonomy" id="290746"/>
    <lineage>
        <taxon>Eukaryota</taxon>
        <taxon>Metazoa</taxon>
        <taxon>Ecdysozoa</taxon>
        <taxon>Nematoda</taxon>
        <taxon>Chromadorea</taxon>
        <taxon>Rhabditida</taxon>
        <taxon>Tylenchina</taxon>
        <taxon>Cephalobomorpha</taxon>
        <taxon>Cephaloboidea</taxon>
        <taxon>Cephalobidae</taxon>
        <taxon>Acrobeloides</taxon>
    </lineage>
</organism>
<evidence type="ECO:0000313" key="2">
    <source>
        <dbReference type="Proteomes" id="UP000887540"/>
    </source>
</evidence>
<protein>
    <submittedName>
        <fullName evidence="3">Uncharacterized protein</fullName>
    </submittedName>
</protein>
<keyword evidence="2" id="KW-1185">Reference proteome</keyword>
<keyword evidence="1" id="KW-0472">Membrane</keyword>
<evidence type="ECO:0000256" key="1">
    <source>
        <dbReference type="SAM" id="Phobius"/>
    </source>
</evidence>
<accession>A0A914E2X4</accession>
<sequence length="174" mass="19922">MLFLEFLFLFANLCCFETLWYLQIGLSMIKFGFLAPVVKISPIFHLNATTESATFFTYQIVLKFPEHRGISVAAFLFICFHTLLSLYDFGLRIFTIYQIKQIHEKQKANRKNQALKLNQMNPTINYSDGHSFKPTVAQGGFRDDLELNRILTTINYPGFKSTVSQAGFQGVLAT</sequence>
<evidence type="ECO:0000313" key="3">
    <source>
        <dbReference type="WBParaSite" id="ACRNAN_scaffold536.g15240.t1"/>
    </source>
</evidence>
<feature type="transmembrane region" description="Helical" evidence="1">
    <location>
        <begin position="6"/>
        <end position="24"/>
    </location>
</feature>
<name>A0A914E2X4_9BILA</name>
<dbReference type="AlphaFoldDB" id="A0A914E2X4"/>
<reference evidence="3" key="1">
    <citation type="submission" date="2022-11" db="UniProtKB">
        <authorList>
            <consortium name="WormBaseParasite"/>
        </authorList>
    </citation>
    <scope>IDENTIFICATION</scope>
</reference>
<keyword evidence="1" id="KW-1133">Transmembrane helix</keyword>
<dbReference type="Proteomes" id="UP000887540">
    <property type="component" value="Unplaced"/>
</dbReference>
<dbReference type="WBParaSite" id="ACRNAN_scaffold536.g15240.t1">
    <property type="protein sequence ID" value="ACRNAN_scaffold536.g15240.t1"/>
    <property type="gene ID" value="ACRNAN_scaffold536.g15240"/>
</dbReference>